<dbReference type="Gene3D" id="3.40.50.10490">
    <property type="entry name" value="Glucose-6-phosphate isomerase like protein, domain 1"/>
    <property type="match status" value="1"/>
</dbReference>
<feature type="binding site" evidence="5">
    <location>
        <position position="88"/>
    </location>
    <ligand>
        <name>Zn(2+)</name>
        <dbReference type="ChEBI" id="CHEBI:29105"/>
    </ligand>
</feature>
<feature type="domain" description="SIS" evidence="9">
    <location>
        <begin position="47"/>
        <end position="190"/>
    </location>
</feature>
<accession>Q1H529</accession>
<dbReference type="CDD" id="cd04604">
    <property type="entry name" value="CBS_pair_SIS_assoc"/>
    <property type="match status" value="1"/>
</dbReference>
<name>Q1H529_METFK</name>
<evidence type="ECO:0000256" key="5">
    <source>
        <dbReference type="PIRSR" id="PIRSR004692-2"/>
    </source>
</evidence>
<dbReference type="eggNOG" id="COG0794">
    <property type="taxonomic scope" value="Bacteria"/>
</dbReference>
<feature type="domain" description="CBS" evidence="8">
    <location>
        <begin position="216"/>
        <end position="274"/>
    </location>
</feature>
<comment type="similarity">
    <text evidence="1 4">Belongs to the SIS family. GutQ/KpsF subfamily.</text>
</comment>
<dbReference type="GO" id="GO:0097367">
    <property type="term" value="F:carbohydrate derivative binding"/>
    <property type="evidence" value="ECO:0007669"/>
    <property type="project" value="InterPro"/>
</dbReference>
<dbReference type="PIRSF" id="PIRSF004692">
    <property type="entry name" value="KdsD_KpsF"/>
    <property type="match status" value="1"/>
</dbReference>
<keyword evidence="5" id="KW-0479">Metal-binding</keyword>
<dbReference type="GO" id="GO:1901135">
    <property type="term" value="P:carbohydrate derivative metabolic process"/>
    <property type="evidence" value="ECO:0007669"/>
    <property type="project" value="InterPro"/>
</dbReference>
<feature type="site" description="Catalytically relevant" evidence="6">
    <location>
        <position position="65"/>
    </location>
</feature>
<feature type="site" description="Catalytically relevant" evidence="6">
    <location>
        <position position="158"/>
    </location>
</feature>
<dbReference type="PANTHER" id="PTHR42745:SF1">
    <property type="entry name" value="ARABINOSE 5-PHOSPHATE ISOMERASE KDSD"/>
    <property type="match status" value="1"/>
</dbReference>
<dbReference type="Pfam" id="PF00571">
    <property type="entry name" value="CBS"/>
    <property type="match status" value="2"/>
</dbReference>
<dbReference type="PROSITE" id="PS51371">
    <property type="entry name" value="CBS"/>
    <property type="match status" value="2"/>
</dbReference>
<sequence length="335" mass="35107">MAHMGISKLKPSNSATTLLQLAREVLAIEAREVQALAGRLDQSFVNAVELILQCRGRVVVTGIGKSGHIGNKIAATLASTGTPAFFMHPAEASHGDLGMITRDDVVIALSNSGEADELLALLPPLKRIGTPIISISGNRHSTLSKAADIFLDAHVSQEACPLGLAPTASTTAALALGDALAVTLLDQRGFSREDFALAHPGGSIGRRLLLHVQDVMRSGDDIPAVSVSSSLKDGLLEMSRKGLGMTAVLDAADKPVGIFTDGDLRRAFEAGIDINGTRMADVMHAHPRSILPGQLAVDALALMEQYSISSLLVVDQQGNLVGALNMHDLLMAKVV</sequence>
<dbReference type="EMBL" id="CP000284">
    <property type="protein sequence ID" value="ABE48408.1"/>
    <property type="molecule type" value="Genomic_DNA"/>
</dbReference>
<dbReference type="GO" id="GO:0019146">
    <property type="term" value="F:arabinose-5-phosphate isomerase activity"/>
    <property type="evidence" value="ECO:0007669"/>
    <property type="project" value="UniProtKB-EC"/>
</dbReference>
<gene>
    <name evidence="10" type="ordered locus">Mfla_0137</name>
</gene>
<keyword evidence="5" id="KW-0862">Zinc</keyword>
<dbReference type="InterPro" id="IPR004800">
    <property type="entry name" value="KdsD/KpsF-type"/>
</dbReference>
<keyword evidence="2" id="KW-0677">Repeat</keyword>
<dbReference type="eggNOG" id="COG0517">
    <property type="taxonomic scope" value="Bacteria"/>
</dbReference>
<dbReference type="InterPro" id="IPR035474">
    <property type="entry name" value="SIS_Kpsf"/>
</dbReference>
<dbReference type="Pfam" id="PF01380">
    <property type="entry name" value="SIS"/>
    <property type="match status" value="1"/>
</dbReference>
<dbReference type="PANTHER" id="PTHR42745">
    <property type="match status" value="1"/>
</dbReference>
<evidence type="ECO:0000256" key="4">
    <source>
        <dbReference type="PIRNR" id="PIRNR004692"/>
    </source>
</evidence>
<dbReference type="PROSITE" id="PS51464">
    <property type="entry name" value="SIS"/>
    <property type="match status" value="1"/>
</dbReference>
<evidence type="ECO:0000259" key="8">
    <source>
        <dbReference type="PROSITE" id="PS51371"/>
    </source>
</evidence>
<dbReference type="InterPro" id="IPR000644">
    <property type="entry name" value="CBS_dom"/>
</dbReference>
<keyword evidence="3 7" id="KW-0129">CBS domain</keyword>
<feature type="site" description="Catalytically relevant" evidence="6">
    <location>
        <position position="199"/>
    </location>
</feature>
<dbReference type="SMART" id="SM00116">
    <property type="entry name" value="CBS"/>
    <property type="match status" value="2"/>
</dbReference>
<dbReference type="Proteomes" id="UP000002440">
    <property type="component" value="Chromosome"/>
</dbReference>
<protein>
    <submittedName>
        <fullName evidence="10">KpsF/GutQ family protein</fullName>
        <ecNumber evidence="10">5.3.1.13</ecNumber>
    </submittedName>
</protein>
<keyword evidence="10" id="KW-0413">Isomerase</keyword>
<proteinExistence type="inferred from homology"/>
<dbReference type="SUPFAM" id="SSF53697">
    <property type="entry name" value="SIS domain"/>
    <property type="match status" value="1"/>
</dbReference>
<dbReference type="HOGENOM" id="CLU_040681_13_1_4"/>
<evidence type="ECO:0000313" key="10">
    <source>
        <dbReference type="EMBL" id="ABE48408.1"/>
    </source>
</evidence>
<dbReference type="KEGG" id="mfa:Mfla_0137"/>
<reference evidence="10 11" key="1">
    <citation type="submission" date="2006-03" db="EMBL/GenBank/DDBJ databases">
        <title>Complete sequence of Methylobacillus flagellatus KT.</title>
        <authorList>
            <consortium name="US DOE Joint Genome Institute"/>
            <person name="Copeland A."/>
            <person name="Lucas S."/>
            <person name="Lapidus A."/>
            <person name="Barry K."/>
            <person name="Detter J.C."/>
            <person name="Glavina del Rio T."/>
            <person name="Hammon N."/>
            <person name="Israni S."/>
            <person name="Dalin E."/>
            <person name="Tice H."/>
            <person name="Pitluck S."/>
            <person name="Brettin T."/>
            <person name="Bruce D."/>
            <person name="Han C."/>
            <person name="Tapia R."/>
            <person name="Saunders E."/>
            <person name="Gilna P."/>
            <person name="Schmutz J."/>
            <person name="Larimer F."/>
            <person name="Land M."/>
            <person name="Kyrpides N."/>
            <person name="Anderson I."/>
            <person name="Richardson P."/>
        </authorList>
    </citation>
    <scope>NUCLEOTIDE SEQUENCE [LARGE SCALE GENOMIC DNA]</scope>
    <source>
        <strain evidence="11">KT / ATCC 51484 / DSM 6875</strain>
    </source>
</reference>
<dbReference type="GO" id="GO:0046872">
    <property type="term" value="F:metal ion binding"/>
    <property type="evidence" value="ECO:0007669"/>
    <property type="project" value="UniProtKB-KW"/>
</dbReference>
<evidence type="ECO:0000313" key="11">
    <source>
        <dbReference type="Proteomes" id="UP000002440"/>
    </source>
</evidence>
<dbReference type="STRING" id="265072.Mfla_0137"/>
<dbReference type="Gene3D" id="3.10.580.10">
    <property type="entry name" value="CBS-domain"/>
    <property type="match status" value="1"/>
</dbReference>
<dbReference type="GO" id="GO:0005975">
    <property type="term" value="P:carbohydrate metabolic process"/>
    <property type="evidence" value="ECO:0007669"/>
    <property type="project" value="InterPro"/>
</dbReference>
<evidence type="ECO:0000259" key="9">
    <source>
        <dbReference type="PROSITE" id="PS51464"/>
    </source>
</evidence>
<keyword evidence="11" id="KW-1185">Reference proteome</keyword>
<dbReference type="EC" id="5.3.1.13" evidence="10"/>
<evidence type="ECO:0000256" key="7">
    <source>
        <dbReference type="PROSITE-ProRule" id="PRU00703"/>
    </source>
</evidence>
<organism evidence="10 11">
    <name type="scientific">Methylobacillus flagellatus (strain ATCC 51484 / DSM 6875 / VKM B-1610 / KT)</name>
    <dbReference type="NCBI Taxonomy" id="265072"/>
    <lineage>
        <taxon>Bacteria</taxon>
        <taxon>Pseudomonadati</taxon>
        <taxon>Pseudomonadota</taxon>
        <taxon>Betaproteobacteria</taxon>
        <taxon>Nitrosomonadales</taxon>
        <taxon>Methylophilaceae</taxon>
        <taxon>Methylobacillus</taxon>
    </lineage>
</organism>
<dbReference type="InterPro" id="IPR046342">
    <property type="entry name" value="CBS_dom_sf"/>
</dbReference>
<dbReference type="CDD" id="cd05014">
    <property type="entry name" value="SIS_Kpsf"/>
    <property type="match status" value="1"/>
</dbReference>
<feature type="domain" description="CBS" evidence="8">
    <location>
        <begin position="283"/>
        <end position="335"/>
    </location>
</feature>
<dbReference type="AlphaFoldDB" id="Q1H529"/>
<dbReference type="NCBIfam" id="TIGR00393">
    <property type="entry name" value="kpsF"/>
    <property type="match status" value="1"/>
</dbReference>
<evidence type="ECO:0000256" key="6">
    <source>
        <dbReference type="PIRSR" id="PIRSR004692-3"/>
    </source>
</evidence>
<evidence type="ECO:0000256" key="2">
    <source>
        <dbReference type="ARBA" id="ARBA00022737"/>
    </source>
</evidence>
<evidence type="ECO:0000256" key="3">
    <source>
        <dbReference type="ARBA" id="ARBA00023122"/>
    </source>
</evidence>
<dbReference type="InterPro" id="IPR050986">
    <property type="entry name" value="GutQ/KpsF_isomerases"/>
</dbReference>
<dbReference type="InterPro" id="IPR046348">
    <property type="entry name" value="SIS_dom_sf"/>
</dbReference>
<dbReference type="InterPro" id="IPR001347">
    <property type="entry name" value="SIS_dom"/>
</dbReference>
<feature type="site" description="Catalytically relevant" evidence="6">
    <location>
        <position position="117"/>
    </location>
</feature>
<dbReference type="FunFam" id="3.40.50.10490:FF:000011">
    <property type="entry name" value="Arabinose 5-phosphate isomerase"/>
    <property type="match status" value="1"/>
</dbReference>
<evidence type="ECO:0000256" key="1">
    <source>
        <dbReference type="ARBA" id="ARBA00008165"/>
    </source>
</evidence>